<reference evidence="2 3" key="1">
    <citation type="submission" date="2019-05" db="EMBL/GenBank/DDBJ databases">
        <title>Emergence of the Ug99 lineage of the wheat stem rust pathogen through somatic hybridization.</title>
        <authorList>
            <person name="Li F."/>
            <person name="Upadhyaya N.M."/>
            <person name="Sperschneider J."/>
            <person name="Matny O."/>
            <person name="Nguyen-Phuc H."/>
            <person name="Mago R."/>
            <person name="Raley C."/>
            <person name="Miller M.E."/>
            <person name="Silverstein K.A.T."/>
            <person name="Henningsen E."/>
            <person name="Hirsch C.D."/>
            <person name="Visser B."/>
            <person name="Pretorius Z.A."/>
            <person name="Steffenson B.J."/>
            <person name="Schwessinger B."/>
            <person name="Dodds P.N."/>
            <person name="Figueroa M."/>
        </authorList>
    </citation>
    <scope>NUCLEOTIDE SEQUENCE [LARGE SCALE GENOMIC DNA]</scope>
    <source>
        <strain evidence="2 3">Ug99</strain>
    </source>
</reference>
<feature type="signal peptide" evidence="1">
    <location>
        <begin position="1"/>
        <end position="24"/>
    </location>
</feature>
<evidence type="ECO:0000256" key="1">
    <source>
        <dbReference type="SAM" id="SignalP"/>
    </source>
</evidence>
<name>A0A5B0N1W9_PUCGR</name>
<feature type="chain" id="PRO_5023043767" evidence="1">
    <location>
        <begin position="25"/>
        <end position="210"/>
    </location>
</feature>
<accession>A0A5B0N1W9</accession>
<dbReference type="AlphaFoldDB" id="A0A5B0N1W9"/>
<comment type="caution">
    <text evidence="2">The sequence shown here is derived from an EMBL/GenBank/DDBJ whole genome shotgun (WGS) entry which is preliminary data.</text>
</comment>
<dbReference type="EMBL" id="VDEP01000439">
    <property type="protein sequence ID" value="KAA1082100.1"/>
    <property type="molecule type" value="Genomic_DNA"/>
</dbReference>
<sequence length="210" mass="23992">MTRLLFMAPLFLVLLYGFWGTSNTLPRIYPYLGCRSEVELSCPRIRLVSGGVNPEAATQYFDSDIEKELAQLDNHIIKWEVARSIFSYPVEDQRKVLASDLPSDPRDLNLTSIVPGCGVDYDYDTQMSTVIDQIKHEMKSEENPTDESPIQRLIRSGDVRFAIDLSLSETGWRSKMTNARLATSNELLRTYGSDCWIQFHLSKAMLFQIQ</sequence>
<evidence type="ECO:0000313" key="2">
    <source>
        <dbReference type="EMBL" id="KAA1082100.1"/>
    </source>
</evidence>
<protein>
    <submittedName>
        <fullName evidence="2">Uncharacterized protein</fullName>
    </submittedName>
</protein>
<dbReference type="Proteomes" id="UP000325313">
    <property type="component" value="Unassembled WGS sequence"/>
</dbReference>
<evidence type="ECO:0000313" key="3">
    <source>
        <dbReference type="Proteomes" id="UP000325313"/>
    </source>
</evidence>
<gene>
    <name evidence="2" type="ORF">PGTUg99_018771</name>
</gene>
<organism evidence="2 3">
    <name type="scientific">Puccinia graminis f. sp. tritici</name>
    <dbReference type="NCBI Taxonomy" id="56615"/>
    <lineage>
        <taxon>Eukaryota</taxon>
        <taxon>Fungi</taxon>
        <taxon>Dikarya</taxon>
        <taxon>Basidiomycota</taxon>
        <taxon>Pucciniomycotina</taxon>
        <taxon>Pucciniomycetes</taxon>
        <taxon>Pucciniales</taxon>
        <taxon>Pucciniaceae</taxon>
        <taxon>Puccinia</taxon>
    </lineage>
</organism>
<proteinExistence type="predicted"/>
<keyword evidence="1" id="KW-0732">Signal</keyword>